<dbReference type="OrthoDB" id="3356078at2"/>
<proteinExistence type="predicted"/>
<dbReference type="AlphaFoldDB" id="A0A4R8ZUQ2"/>
<dbReference type="InterPro" id="IPR025159">
    <property type="entry name" value="AbiEi_N"/>
</dbReference>
<dbReference type="Pfam" id="PF13338">
    <property type="entry name" value="AbiEi_4"/>
    <property type="match status" value="1"/>
</dbReference>
<evidence type="ECO:0000313" key="3">
    <source>
        <dbReference type="EMBL" id="TFD46364.1"/>
    </source>
</evidence>
<feature type="domain" description="AbiEi antitoxin C-terminal" evidence="1">
    <location>
        <begin position="93"/>
        <end position="172"/>
    </location>
</feature>
<dbReference type="Pfam" id="PF09407">
    <property type="entry name" value="AbiEi_1"/>
    <property type="match status" value="1"/>
</dbReference>
<reference evidence="3 4" key="1">
    <citation type="submission" date="2019-03" db="EMBL/GenBank/DDBJ databases">
        <title>Genomics of glacier-inhabiting Cryobacterium strains.</title>
        <authorList>
            <person name="Liu Q."/>
            <person name="Xin Y.-H."/>
        </authorList>
    </citation>
    <scope>NUCLEOTIDE SEQUENCE [LARGE SCALE GENOMIC DNA]</scope>
    <source>
        <strain evidence="3 4">Hh14</strain>
    </source>
</reference>
<dbReference type="RefSeq" id="WP_134520789.1">
    <property type="nucleotide sequence ID" value="NZ_SOHE01000074.1"/>
</dbReference>
<sequence>MKARDALRELAEMAASQWGMVTSAQAATRGVTRLDLSRLTEAGDLVRLAHGVYKDAGAPSGAHLDVRAAWLSSDPARLAGDRLGDGHRGVVVSGQTAAWLHDIGDLLSNRTELTAPVRRQTQRADLHYRRRDLPEEDVTIRDGLPVTTPERTIADLVEDRTDLSLVADALRDASRKSDMDLGLLADRLAPLAERNGHHKADGAALLDQLLVIAGLDREAIAKQIASLDGIGVLVARNYLMHMPKIDLAALIDSAALQSALRAALPQEIQLESLRAVLSTMSAVPSQLPTAKMIEGLAAGTGSAHMKAALSAQMKAIDWTQLARSTAALERTRTASEEAEA</sequence>
<evidence type="ECO:0000313" key="4">
    <source>
        <dbReference type="Proteomes" id="UP000297447"/>
    </source>
</evidence>
<gene>
    <name evidence="3" type="ORF">E3T55_17285</name>
</gene>
<dbReference type="InterPro" id="IPR018547">
    <property type="entry name" value="AbiEi_C"/>
</dbReference>
<keyword evidence="4" id="KW-1185">Reference proteome</keyword>
<evidence type="ECO:0000259" key="1">
    <source>
        <dbReference type="Pfam" id="PF09407"/>
    </source>
</evidence>
<protein>
    <submittedName>
        <fullName evidence="3">Transcriptional regulator</fullName>
    </submittedName>
</protein>
<dbReference type="EMBL" id="SOHE01000074">
    <property type="protein sequence ID" value="TFD46364.1"/>
    <property type="molecule type" value="Genomic_DNA"/>
</dbReference>
<feature type="domain" description="AbiEi antitoxin N-terminal" evidence="2">
    <location>
        <begin position="9"/>
        <end position="53"/>
    </location>
</feature>
<dbReference type="Proteomes" id="UP000297447">
    <property type="component" value="Unassembled WGS sequence"/>
</dbReference>
<name>A0A4R8ZUQ2_9MICO</name>
<accession>A0A4R8ZUQ2</accession>
<organism evidence="3 4">
    <name type="scientific">Cryobacterium frigoriphilum</name>
    <dbReference type="NCBI Taxonomy" id="1259150"/>
    <lineage>
        <taxon>Bacteria</taxon>
        <taxon>Bacillati</taxon>
        <taxon>Actinomycetota</taxon>
        <taxon>Actinomycetes</taxon>
        <taxon>Micrococcales</taxon>
        <taxon>Microbacteriaceae</taxon>
        <taxon>Cryobacterium</taxon>
    </lineage>
</organism>
<comment type="caution">
    <text evidence="3">The sequence shown here is derived from an EMBL/GenBank/DDBJ whole genome shotgun (WGS) entry which is preliminary data.</text>
</comment>
<evidence type="ECO:0000259" key="2">
    <source>
        <dbReference type="Pfam" id="PF13338"/>
    </source>
</evidence>